<protein>
    <recommendedName>
        <fullName evidence="6">Flavin reductase like domain-containing protein</fullName>
    </recommendedName>
</protein>
<dbReference type="EMBL" id="KQ085926">
    <property type="protein sequence ID" value="KLO15701.1"/>
    <property type="molecule type" value="Genomic_DNA"/>
</dbReference>
<dbReference type="STRING" id="27342.A0A0H2SF56"/>
<evidence type="ECO:0000313" key="7">
    <source>
        <dbReference type="EMBL" id="KLO15701.1"/>
    </source>
</evidence>
<keyword evidence="3" id="KW-0288">FMN</keyword>
<dbReference type="SMART" id="SM00903">
    <property type="entry name" value="Flavin_Reduct"/>
    <property type="match status" value="1"/>
</dbReference>
<keyword evidence="2" id="KW-0285">Flavoprotein</keyword>
<dbReference type="SUPFAM" id="SSF50475">
    <property type="entry name" value="FMN-binding split barrel"/>
    <property type="match status" value="1"/>
</dbReference>
<evidence type="ECO:0000259" key="6">
    <source>
        <dbReference type="SMART" id="SM00903"/>
    </source>
</evidence>
<dbReference type="InParanoid" id="A0A0H2SF56"/>
<evidence type="ECO:0000256" key="2">
    <source>
        <dbReference type="ARBA" id="ARBA00022630"/>
    </source>
</evidence>
<evidence type="ECO:0000256" key="1">
    <source>
        <dbReference type="ARBA" id="ARBA00001917"/>
    </source>
</evidence>
<dbReference type="InterPro" id="IPR012349">
    <property type="entry name" value="Split_barrel_FMN-bd"/>
</dbReference>
<dbReference type="InterPro" id="IPR002563">
    <property type="entry name" value="Flavin_Rdtase-like_dom"/>
</dbReference>
<dbReference type="OrthoDB" id="10250990at2759"/>
<name>A0A0H2SF56_9AGAM</name>
<dbReference type="Gene3D" id="2.30.110.10">
    <property type="entry name" value="Electron Transport, Fmn-binding Protein, Chain A"/>
    <property type="match status" value="1"/>
</dbReference>
<sequence length="281" mass="30881">MLKPFSSEPGFKQTESPNATWKLGDGLSDTELARQWKEEEQLGYTTLKTDEIEKPLLYRFLISAIVPRPIAFVSTLSGDGVPNLSPFSYFSMVSHNPPLCSVSFTLSPQKPKDTRENIKDTKQFVVSIINEPFVEAANATSIDAPPEIDEWIVSGLTPTPSTLVKPPRVLESALSLECELYHFLDIPAIGGDAPANTMVLGHIRAIHVRNSVLTGPAEPGKPIEVDPTKFRAVSRLGGTTFARIGEGYSIPRPSWRQLEGEVRELIAKREKEENPSGGSQL</sequence>
<evidence type="ECO:0000313" key="8">
    <source>
        <dbReference type="Proteomes" id="UP000053477"/>
    </source>
</evidence>
<evidence type="ECO:0000256" key="5">
    <source>
        <dbReference type="SAM" id="MobiDB-lite"/>
    </source>
</evidence>
<reference evidence="7 8" key="1">
    <citation type="submission" date="2015-04" db="EMBL/GenBank/DDBJ databases">
        <title>Complete genome sequence of Schizopora paradoxa KUC8140, a cosmopolitan wood degrader in East Asia.</title>
        <authorList>
            <consortium name="DOE Joint Genome Institute"/>
            <person name="Min B."/>
            <person name="Park H."/>
            <person name="Jang Y."/>
            <person name="Kim J.-J."/>
            <person name="Kim K.H."/>
            <person name="Pangilinan J."/>
            <person name="Lipzen A."/>
            <person name="Riley R."/>
            <person name="Grigoriev I.V."/>
            <person name="Spatafora J.W."/>
            <person name="Choi I.-G."/>
        </authorList>
    </citation>
    <scope>NUCLEOTIDE SEQUENCE [LARGE SCALE GENOMIC DNA]</scope>
    <source>
        <strain evidence="7 8">KUC8140</strain>
    </source>
</reference>
<dbReference type="PANTHER" id="PTHR33798:SF5">
    <property type="entry name" value="FLAVIN REDUCTASE LIKE DOMAIN-CONTAINING PROTEIN"/>
    <property type="match status" value="1"/>
</dbReference>
<accession>A0A0H2SF56</accession>
<dbReference type="PANTHER" id="PTHR33798">
    <property type="entry name" value="FLAVOPROTEIN OXYGENASE"/>
    <property type="match status" value="1"/>
</dbReference>
<dbReference type="Pfam" id="PF01613">
    <property type="entry name" value="Flavin_Reduct"/>
    <property type="match status" value="1"/>
</dbReference>
<evidence type="ECO:0000256" key="3">
    <source>
        <dbReference type="ARBA" id="ARBA00022643"/>
    </source>
</evidence>
<feature type="domain" description="Flavin reductase like" evidence="6">
    <location>
        <begin position="63"/>
        <end position="215"/>
    </location>
</feature>
<keyword evidence="8" id="KW-1185">Reference proteome</keyword>
<organism evidence="7 8">
    <name type="scientific">Schizopora paradoxa</name>
    <dbReference type="NCBI Taxonomy" id="27342"/>
    <lineage>
        <taxon>Eukaryota</taxon>
        <taxon>Fungi</taxon>
        <taxon>Dikarya</taxon>
        <taxon>Basidiomycota</taxon>
        <taxon>Agaricomycotina</taxon>
        <taxon>Agaricomycetes</taxon>
        <taxon>Hymenochaetales</taxon>
        <taxon>Schizoporaceae</taxon>
        <taxon>Schizopora</taxon>
    </lineage>
</organism>
<gene>
    <name evidence="7" type="ORF">SCHPADRAFT_902211</name>
</gene>
<feature type="region of interest" description="Disordered" evidence="5">
    <location>
        <begin position="1"/>
        <end position="24"/>
    </location>
</feature>
<comment type="similarity">
    <text evidence="4">Belongs to the flavoredoxin family.</text>
</comment>
<dbReference type="Proteomes" id="UP000053477">
    <property type="component" value="Unassembled WGS sequence"/>
</dbReference>
<dbReference type="GO" id="GO:0010181">
    <property type="term" value="F:FMN binding"/>
    <property type="evidence" value="ECO:0007669"/>
    <property type="project" value="InterPro"/>
</dbReference>
<proteinExistence type="inferred from homology"/>
<evidence type="ECO:0000256" key="4">
    <source>
        <dbReference type="ARBA" id="ARBA00038054"/>
    </source>
</evidence>
<comment type="cofactor">
    <cofactor evidence="1">
        <name>FMN</name>
        <dbReference type="ChEBI" id="CHEBI:58210"/>
    </cofactor>
</comment>
<dbReference type="AlphaFoldDB" id="A0A0H2SF56"/>